<accession>A0ABN8JXP1</accession>
<dbReference type="GO" id="GO:0008233">
    <property type="term" value="F:peptidase activity"/>
    <property type="evidence" value="ECO:0007669"/>
    <property type="project" value="UniProtKB-KW"/>
</dbReference>
<dbReference type="InterPro" id="IPR008256">
    <property type="entry name" value="Peptidase_S1B"/>
</dbReference>
<evidence type="ECO:0000256" key="1">
    <source>
        <dbReference type="ARBA" id="ARBA00008764"/>
    </source>
</evidence>
<dbReference type="EMBL" id="CAKXZT010000130">
    <property type="protein sequence ID" value="CAH2402739.1"/>
    <property type="molecule type" value="Genomic_DNA"/>
</dbReference>
<dbReference type="InterPro" id="IPR043504">
    <property type="entry name" value="Peptidase_S1_PA_chymotrypsin"/>
</dbReference>
<evidence type="ECO:0000256" key="6">
    <source>
        <dbReference type="RuleBase" id="RU004296"/>
    </source>
</evidence>
<evidence type="ECO:0000313" key="7">
    <source>
        <dbReference type="EMBL" id="CAH2402739.1"/>
    </source>
</evidence>
<gene>
    <name evidence="7" type="ORF">MES5069_350029</name>
</gene>
<dbReference type="Pfam" id="PF13365">
    <property type="entry name" value="Trypsin_2"/>
    <property type="match status" value="1"/>
</dbReference>
<dbReference type="InterPro" id="IPR009003">
    <property type="entry name" value="Peptidase_S1_PA"/>
</dbReference>
<protein>
    <recommendedName>
        <fullName evidence="6">Serine protease</fullName>
        <ecNumber evidence="6">3.4.21.-</ecNumber>
    </recommendedName>
</protein>
<reference evidence="7 8" key="1">
    <citation type="submission" date="2022-03" db="EMBL/GenBank/DDBJ databases">
        <authorList>
            <person name="Brunel B."/>
        </authorList>
    </citation>
    <scope>NUCLEOTIDE SEQUENCE [LARGE SCALE GENOMIC DNA]</scope>
    <source>
        <strain evidence="7">STM5069sample</strain>
    </source>
</reference>
<keyword evidence="2 6" id="KW-0645">Protease</keyword>
<sequence length="538" mass="58507">MTTFDSVAVSICDAAKRYAKDQARAEVAALTAALAAPDASLSEKATEKLILCLNESRWFDLSEEIGEALLGRGGATRLTRQRYAQAMIERGKIGAARAQLQQLAGIPKLAPSELAEVRGLIGRAVKQNAVTRRRMKGAWPKNAISEAIRCYSRVYAADPPARTWHGINAVALLALAGRHGISPPAGPNPQSLAQQIIDHLEQKRENDRWDHATWAEACVALGQWDEAARHLSEYIWHPAVNAFALGSTLRQFEEIWELDEPGHPGGKLLTLLRARLVEVESGSIVLQPAQVRGALESPTAKIEYEKVFGKDHFVTLENYLKGVERCRAVARIGREFARGDGTGFLMRGSDFSSKLGPETVLVTNAHVIDPTGESEGIPPGEVVISLQAHETVPPTQELKIAKVLWSSPRKELDVTVAELDVPVPLTQSYPLAQQLPKRGARVIVIGHPGGGTLSFSLADNELLDYEDAGRLLHYRTPTEGGNSGSPVFSHEWRLIGLHHAGGDGMPRLNGQAGTYQANEGIRIDHIRSAFDASYSEAC</sequence>
<evidence type="ECO:0000256" key="2">
    <source>
        <dbReference type="ARBA" id="ARBA00022670"/>
    </source>
</evidence>
<keyword evidence="3" id="KW-0732">Signal</keyword>
<dbReference type="InterPro" id="IPR046880">
    <property type="entry name" value="TPR-S"/>
</dbReference>
<evidence type="ECO:0000256" key="4">
    <source>
        <dbReference type="ARBA" id="ARBA00022801"/>
    </source>
</evidence>
<dbReference type="InterPro" id="IPR000126">
    <property type="entry name" value="V8_ser_AS"/>
</dbReference>
<proteinExistence type="inferred from homology"/>
<dbReference type="Proteomes" id="UP001153050">
    <property type="component" value="Unassembled WGS sequence"/>
</dbReference>
<keyword evidence="8" id="KW-1185">Reference proteome</keyword>
<dbReference type="GO" id="GO:0006508">
    <property type="term" value="P:proteolysis"/>
    <property type="evidence" value="ECO:0007669"/>
    <property type="project" value="UniProtKB-KW"/>
</dbReference>
<keyword evidence="4 6" id="KW-0378">Hydrolase</keyword>
<organism evidence="7 8">
    <name type="scientific">Mesorhizobium escarrei</name>
    <dbReference type="NCBI Taxonomy" id="666018"/>
    <lineage>
        <taxon>Bacteria</taxon>
        <taxon>Pseudomonadati</taxon>
        <taxon>Pseudomonadota</taxon>
        <taxon>Alphaproteobacteria</taxon>
        <taxon>Hyphomicrobiales</taxon>
        <taxon>Phyllobacteriaceae</taxon>
        <taxon>Mesorhizobium</taxon>
    </lineage>
</organism>
<comment type="caution">
    <text evidence="7">The sequence shown here is derived from an EMBL/GenBank/DDBJ whole genome shotgun (WGS) entry which is preliminary data.</text>
</comment>
<dbReference type="SUPFAM" id="SSF50494">
    <property type="entry name" value="Trypsin-like serine proteases"/>
    <property type="match status" value="1"/>
</dbReference>
<evidence type="ECO:0000256" key="5">
    <source>
        <dbReference type="ARBA" id="ARBA00022825"/>
    </source>
</evidence>
<dbReference type="EC" id="3.4.21.-" evidence="6"/>
<evidence type="ECO:0000313" key="8">
    <source>
        <dbReference type="Proteomes" id="UP001153050"/>
    </source>
</evidence>
<keyword evidence="5 6" id="KW-0720">Serine protease</keyword>
<dbReference type="RefSeq" id="WP_254019297.1">
    <property type="nucleotide sequence ID" value="NZ_CAKXZT010000130.1"/>
</dbReference>
<evidence type="ECO:0000256" key="3">
    <source>
        <dbReference type="ARBA" id="ARBA00022729"/>
    </source>
</evidence>
<dbReference type="Pfam" id="PF20308">
    <property type="entry name" value="TPR-S"/>
    <property type="match status" value="1"/>
</dbReference>
<comment type="similarity">
    <text evidence="1 6">Belongs to the peptidase S1B family.</text>
</comment>
<dbReference type="PROSITE" id="PS00673">
    <property type="entry name" value="V8_SER"/>
    <property type="match status" value="1"/>
</dbReference>
<dbReference type="PRINTS" id="PR00839">
    <property type="entry name" value="V8PROTEASE"/>
</dbReference>
<name>A0ABN8JXP1_9HYPH</name>
<dbReference type="Gene3D" id="2.40.10.10">
    <property type="entry name" value="Trypsin-like serine proteases"/>
    <property type="match status" value="1"/>
</dbReference>